<sequence length="327" mass="35197">MKKLIASLFVVLVMTGAVRAETVTPLVDADWAAQHVGTPGVVFLDVRGKLSGASKADYVKAHIPGAIWTNYLKDGWRTQDGNGTIAQLSTVETLETTIGDLGIENEDHVVIVAAGNSALDMGTATRIYWTFKIAGHDAVSILDGGMRAYTAKIDEKTKQPVNPLESGEIKLEPTIYTVELREEMLVAKADMAAAATAGEVIVDNRPQDQFLGINKHGKAKRAGTIPGALNLPENWLTENGGSFRDRDTIAKLYKLAGVPAEGAQISFCNTGHWASLGWFVSREILGNTEAKMYDGSMVEWSADPDLPVESELDKQIGASKKTAQVTQ</sequence>
<name>A0A9J7B1J1_9PROT</name>
<dbReference type="PANTHER" id="PTHR43855">
    <property type="entry name" value="THIOSULFATE SULFURTRANSFERASE"/>
    <property type="match status" value="1"/>
</dbReference>
<reference evidence="4" key="1">
    <citation type="submission" date="2022-08" db="EMBL/GenBank/DDBJ databases">
        <title>Nisaea acidiphila sp. nov., isolated from a marine algal debris and emended description of the genus Nisaea Urios et al. 2008.</title>
        <authorList>
            <person name="Kwon K."/>
        </authorList>
    </citation>
    <scope>NUCLEOTIDE SEQUENCE</scope>
    <source>
        <strain evidence="4">MEBiC11861</strain>
    </source>
</reference>
<keyword evidence="1" id="KW-0677">Repeat</keyword>
<dbReference type="SMART" id="SM00450">
    <property type="entry name" value="RHOD"/>
    <property type="match status" value="2"/>
</dbReference>
<dbReference type="Pfam" id="PF00581">
    <property type="entry name" value="Rhodanese"/>
    <property type="match status" value="2"/>
</dbReference>
<dbReference type="SUPFAM" id="SSF52821">
    <property type="entry name" value="Rhodanese/Cell cycle control phosphatase"/>
    <property type="match status" value="2"/>
</dbReference>
<proteinExistence type="predicted"/>
<dbReference type="InterPro" id="IPR036873">
    <property type="entry name" value="Rhodanese-like_dom_sf"/>
</dbReference>
<keyword evidence="2" id="KW-0732">Signal</keyword>
<gene>
    <name evidence="4" type="ORF">NUH88_07500</name>
</gene>
<dbReference type="KEGG" id="naci:NUH88_07500"/>
<feature type="signal peptide" evidence="2">
    <location>
        <begin position="1"/>
        <end position="19"/>
    </location>
</feature>
<evidence type="ECO:0000256" key="1">
    <source>
        <dbReference type="ARBA" id="ARBA00022737"/>
    </source>
</evidence>
<dbReference type="PROSITE" id="PS50206">
    <property type="entry name" value="RHODANESE_3"/>
    <property type="match status" value="2"/>
</dbReference>
<feature type="domain" description="Rhodanese" evidence="3">
    <location>
        <begin position="37"/>
        <end position="158"/>
    </location>
</feature>
<evidence type="ECO:0000259" key="3">
    <source>
        <dbReference type="PROSITE" id="PS50206"/>
    </source>
</evidence>
<dbReference type="InterPro" id="IPR051126">
    <property type="entry name" value="Thiosulfate_sulfurtransferase"/>
</dbReference>
<dbReference type="Proteomes" id="UP001060336">
    <property type="component" value="Chromosome"/>
</dbReference>
<dbReference type="InterPro" id="IPR001763">
    <property type="entry name" value="Rhodanese-like_dom"/>
</dbReference>
<keyword evidence="5" id="KW-1185">Reference proteome</keyword>
<evidence type="ECO:0000313" key="5">
    <source>
        <dbReference type="Proteomes" id="UP001060336"/>
    </source>
</evidence>
<evidence type="ECO:0000256" key="2">
    <source>
        <dbReference type="SAM" id="SignalP"/>
    </source>
</evidence>
<accession>A0A9J7B1J1</accession>
<evidence type="ECO:0000313" key="4">
    <source>
        <dbReference type="EMBL" id="UUX51533.1"/>
    </source>
</evidence>
<dbReference type="PANTHER" id="PTHR43855:SF1">
    <property type="entry name" value="THIOSULFATE SULFURTRANSFERASE"/>
    <property type="match status" value="1"/>
</dbReference>
<dbReference type="EMBL" id="CP102480">
    <property type="protein sequence ID" value="UUX51533.1"/>
    <property type="molecule type" value="Genomic_DNA"/>
</dbReference>
<dbReference type="Gene3D" id="3.40.250.10">
    <property type="entry name" value="Rhodanese-like domain"/>
    <property type="match status" value="2"/>
</dbReference>
<protein>
    <submittedName>
        <fullName evidence="4">Sulfurtransferase</fullName>
    </submittedName>
</protein>
<feature type="domain" description="Rhodanese" evidence="3">
    <location>
        <begin position="195"/>
        <end position="309"/>
    </location>
</feature>
<dbReference type="RefSeq" id="WP_257771081.1">
    <property type="nucleotide sequence ID" value="NZ_CP102480.1"/>
</dbReference>
<organism evidence="4 5">
    <name type="scientific">Nisaea acidiphila</name>
    <dbReference type="NCBI Taxonomy" id="1862145"/>
    <lineage>
        <taxon>Bacteria</taxon>
        <taxon>Pseudomonadati</taxon>
        <taxon>Pseudomonadota</taxon>
        <taxon>Alphaproteobacteria</taxon>
        <taxon>Rhodospirillales</taxon>
        <taxon>Thalassobaculaceae</taxon>
        <taxon>Nisaea</taxon>
    </lineage>
</organism>
<dbReference type="AlphaFoldDB" id="A0A9J7B1J1"/>
<feature type="chain" id="PRO_5039934812" evidence="2">
    <location>
        <begin position="20"/>
        <end position="327"/>
    </location>
</feature>
<dbReference type="CDD" id="cd01448">
    <property type="entry name" value="TST_Repeat_1"/>
    <property type="match status" value="1"/>
</dbReference>